<dbReference type="Pfam" id="PF08241">
    <property type="entry name" value="Methyltransf_11"/>
    <property type="match status" value="1"/>
</dbReference>
<dbReference type="EMBL" id="CP029604">
    <property type="protein sequence ID" value="AWO83829.1"/>
    <property type="molecule type" value="Genomic_DNA"/>
</dbReference>
<dbReference type="InterPro" id="IPR013216">
    <property type="entry name" value="Methyltransf_11"/>
</dbReference>
<dbReference type="GO" id="GO:0032259">
    <property type="term" value="P:methylation"/>
    <property type="evidence" value="ECO:0007669"/>
    <property type="project" value="UniProtKB-KW"/>
</dbReference>
<feature type="compositionally biased region" description="Low complexity" evidence="1">
    <location>
        <begin position="14"/>
        <end position="31"/>
    </location>
</feature>
<keyword evidence="3" id="KW-0489">Methyltransferase</keyword>
<dbReference type="CDD" id="cd02440">
    <property type="entry name" value="AdoMet_MTases"/>
    <property type="match status" value="1"/>
</dbReference>
<dbReference type="NCBIfam" id="NF041255">
    <property type="entry name" value="mycofact_MftM"/>
    <property type="match status" value="1"/>
</dbReference>
<dbReference type="AlphaFoldDB" id="A0AAD0NZD4"/>
<evidence type="ECO:0000313" key="4">
    <source>
        <dbReference type="Proteomes" id="UP000247118"/>
    </source>
</evidence>
<dbReference type="SUPFAM" id="SSF53335">
    <property type="entry name" value="S-adenosyl-L-methionine-dependent methyltransferases"/>
    <property type="match status" value="1"/>
</dbReference>
<feature type="domain" description="Methyltransferase type 11" evidence="2">
    <location>
        <begin position="152"/>
        <end position="243"/>
    </location>
</feature>
<protein>
    <submittedName>
        <fullName evidence="3">Class I SAM-dependent methyltransferase</fullName>
    </submittedName>
</protein>
<dbReference type="Proteomes" id="UP000247118">
    <property type="component" value="Chromosome"/>
</dbReference>
<reference evidence="3 4" key="1">
    <citation type="submission" date="2018-05" db="EMBL/GenBank/DDBJ databases">
        <title>Complete genome sequence of Gordonia terrae NRRL B-16283.</title>
        <authorList>
            <person name="Garlena R.A."/>
            <person name="Russell D.A."/>
            <person name="Hatfull G.F."/>
        </authorList>
    </citation>
    <scope>NUCLEOTIDE SEQUENCE [LARGE SCALE GENOMIC DNA]</scope>
    <source>
        <strain evidence="3 4">NRRL B-16283</strain>
    </source>
</reference>
<proteinExistence type="predicted"/>
<keyword evidence="3" id="KW-0808">Transferase</keyword>
<dbReference type="Gene3D" id="3.40.50.150">
    <property type="entry name" value="Vaccinia Virus protein VP39"/>
    <property type="match status" value="1"/>
</dbReference>
<accession>A0AAD0NZD4</accession>
<name>A0AAD0NZD4_9ACTN</name>
<gene>
    <name evidence="3" type="ORF">DLJ61_10170</name>
</gene>
<dbReference type="InterPro" id="IPR029063">
    <property type="entry name" value="SAM-dependent_MTases_sf"/>
</dbReference>
<organism evidence="3 4">
    <name type="scientific">Gordonia terrae</name>
    <dbReference type="NCBI Taxonomy" id="2055"/>
    <lineage>
        <taxon>Bacteria</taxon>
        <taxon>Bacillati</taxon>
        <taxon>Actinomycetota</taxon>
        <taxon>Actinomycetes</taxon>
        <taxon>Mycobacteriales</taxon>
        <taxon>Gordoniaceae</taxon>
        <taxon>Gordonia</taxon>
    </lineage>
</organism>
<evidence type="ECO:0000259" key="2">
    <source>
        <dbReference type="Pfam" id="PF08241"/>
    </source>
</evidence>
<feature type="region of interest" description="Disordered" evidence="1">
    <location>
        <begin position="1"/>
        <end position="41"/>
    </location>
</feature>
<evidence type="ECO:0000256" key="1">
    <source>
        <dbReference type="SAM" id="MobiDB-lite"/>
    </source>
</evidence>
<evidence type="ECO:0000313" key="3">
    <source>
        <dbReference type="EMBL" id="AWO83829.1"/>
    </source>
</evidence>
<dbReference type="GO" id="GO:0008757">
    <property type="term" value="F:S-adenosylmethionine-dependent methyltransferase activity"/>
    <property type="evidence" value="ECO:0007669"/>
    <property type="project" value="InterPro"/>
</dbReference>
<sequence length="298" mass="31887">MRRSGRSYGRHMTAIDLATTPTTTSADASPALRPPPRVRRSPLVPSGFTRCGLLSWRRQAGILHIAHPFDERSISDAVVVDGLVALVEAGLLAGQEQFESAAMGIIRTSAATSDDAWSAFYDNSLRELRTGASAFAPVHERARRLISGRTVLEVGSCFGFFALACAVDGLRVSACDISPGAVSLLSRAARRRGLPVAASVGNATALPYADESADTVTLIHLLEHLDPAGAHTAIGEALRVARRRVIIGVPFEDEPSPHFGHLVRLTEDDLYDWARAVPHAEAEVVLDHGGWLVLTPAH</sequence>